<dbReference type="OMA" id="ISACMKA"/>
<dbReference type="PANTHER" id="PTHR47074:SF11">
    <property type="entry name" value="REVERSE TRANSCRIPTASE-LIKE PROTEIN"/>
    <property type="match status" value="1"/>
</dbReference>
<dbReference type="InterPro" id="IPR002156">
    <property type="entry name" value="RNaseH_domain"/>
</dbReference>
<keyword evidence="3" id="KW-1185">Reference proteome</keyword>
<dbReference type="GO" id="GO:0004523">
    <property type="term" value="F:RNA-DNA hybrid ribonuclease activity"/>
    <property type="evidence" value="ECO:0007669"/>
    <property type="project" value="InterPro"/>
</dbReference>
<organism evidence="2 3">
    <name type="scientific">Triticum turgidum subsp. durum</name>
    <name type="common">Durum wheat</name>
    <name type="synonym">Triticum durum</name>
    <dbReference type="NCBI Taxonomy" id="4567"/>
    <lineage>
        <taxon>Eukaryota</taxon>
        <taxon>Viridiplantae</taxon>
        <taxon>Streptophyta</taxon>
        <taxon>Embryophyta</taxon>
        <taxon>Tracheophyta</taxon>
        <taxon>Spermatophyta</taxon>
        <taxon>Magnoliopsida</taxon>
        <taxon>Liliopsida</taxon>
        <taxon>Poales</taxon>
        <taxon>Poaceae</taxon>
        <taxon>BOP clade</taxon>
        <taxon>Pooideae</taxon>
        <taxon>Triticodae</taxon>
        <taxon>Triticeae</taxon>
        <taxon>Triticinae</taxon>
        <taxon>Triticum</taxon>
    </lineage>
</organism>
<evidence type="ECO:0000313" key="3">
    <source>
        <dbReference type="Proteomes" id="UP000324705"/>
    </source>
</evidence>
<reference evidence="2 3" key="1">
    <citation type="submission" date="2017-09" db="EMBL/GenBank/DDBJ databases">
        <authorList>
            <consortium name="International Durum Wheat Genome Sequencing Consortium (IDWGSC)"/>
            <person name="Milanesi L."/>
        </authorList>
    </citation>
    <scope>NUCLEOTIDE SEQUENCE [LARGE SCALE GENOMIC DNA]</scope>
    <source>
        <strain evidence="3">cv. Svevo</strain>
    </source>
</reference>
<name>A0A9R0ZVX6_TRITD</name>
<sequence>MMAIDGAAVLGAQRVVFESDCLTMINALNGREYDAAELGVLFREARSLCRLSFESYDFRFCRRGCNLIAHNLAQFGLGAVVSLSVWDVEAPDFVSALVGTEMVNQV</sequence>
<dbReference type="InterPro" id="IPR052929">
    <property type="entry name" value="RNase_H-like_EbsB-rel"/>
</dbReference>
<evidence type="ECO:0000259" key="1">
    <source>
        <dbReference type="Pfam" id="PF13456"/>
    </source>
</evidence>
<proteinExistence type="predicted"/>
<dbReference type="CDD" id="cd06222">
    <property type="entry name" value="RNase_H_like"/>
    <property type="match status" value="1"/>
</dbReference>
<dbReference type="GO" id="GO:0003676">
    <property type="term" value="F:nucleic acid binding"/>
    <property type="evidence" value="ECO:0007669"/>
    <property type="project" value="InterPro"/>
</dbReference>
<accession>A0A9R0ZVX6</accession>
<dbReference type="PANTHER" id="PTHR47074">
    <property type="entry name" value="BNAC02G40300D PROTEIN"/>
    <property type="match status" value="1"/>
</dbReference>
<protein>
    <recommendedName>
        <fullName evidence="1">RNase H type-1 domain-containing protein</fullName>
    </recommendedName>
</protein>
<dbReference type="AlphaFoldDB" id="A0A9R0ZVX6"/>
<gene>
    <name evidence="2" type="ORF">TRITD_7Bv1G048590</name>
</gene>
<dbReference type="Pfam" id="PF13456">
    <property type="entry name" value="RVT_3"/>
    <property type="match status" value="1"/>
</dbReference>
<dbReference type="Proteomes" id="UP000324705">
    <property type="component" value="Chromosome 7B"/>
</dbReference>
<dbReference type="EMBL" id="LT934124">
    <property type="protein sequence ID" value="VAI85055.1"/>
    <property type="molecule type" value="Genomic_DNA"/>
</dbReference>
<feature type="domain" description="RNase H type-1" evidence="1">
    <location>
        <begin position="3"/>
        <end position="75"/>
    </location>
</feature>
<dbReference type="Gramene" id="TRITD7Bv1G048590.1">
    <property type="protein sequence ID" value="TRITD7Bv1G048590.1"/>
    <property type="gene ID" value="TRITD7Bv1G048590"/>
</dbReference>
<dbReference type="InterPro" id="IPR044730">
    <property type="entry name" value="RNase_H-like_dom_plant"/>
</dbReference>
<evidence type="ECO:0000313" key="2">
    <source>
        <dbReference type="EMBL" id="VAI85055.1"/>
    </source>
</evidence>